<comment type="caution">
    <text evidence="4">The sequence shown here is derived from an EMBL/GenBank/DDBJ whole genome shotgun (WGS) entry which is preliminary data.</text>
</comment>
<dbReference type="PANTHER" id="PTHR47463">
    <property type="entry name" value="F-BOX PROTEIN SKIP16"/>
    <property type="match status" value="1"/>
</dbReference>
<accession>A0A5A7P530</accession>
<proteinExistence type="predicted"/>
<dbReference type="SUPFAM" id="SSF81383">
    <property type="entry name" value="F-box domain"/>
    <property type="match status" value="1"/>
</dbReference>
<feature type="domain" description="ApaG" evidence="3">
    <location>
        <begin position="312"/>
        <end position="453"/>
    </location>
</feature>
<dbReference type="InterPro" id="IPR036047">
    <property type="entry name" value="F-box-like_dom_sf"/>
</dbReference>
<gene>
    <name evidence="4" type="ORF">STAS_03624</name>
</gene>
<dbReference type="InterPro" id="IPR007474">
    <property type="entry name" value="ApaG_domain"/>
</dbReference>
<dbReference type="InterPro" id="IPR037883">
    <property type="entry name" value="Knr4/Smi1-like_sf"/>
</dbReference>
<dbReference type="PANTHER" id="PTHR47463:SF2">
    <property type="entry name" value="F-BOX PROTEIN SKIP16"/>
    <property type="match status" value="1"/>
</dbReference>
<dbReference type="PROSITE" id="PS51087">
    <property type="entry name" value="APAG"/>
    <property type="match status" value="1"/>
</dbReference>
<evidence type="ECO:0000313" key="4">
    <source>
        <dbReference type="EMBL" id="GER27883.1"/>
    </source>
</evidence>
<dbReference type="EMBL" id="BKCP01002224">
    <property type="protein sequence ID" value="GER27883.1"/>
    <property type="molecule type" value="Genomic_DNA"/>
</dbReference>
<dbReference type="Proteomes" id="UP000325081">
    <property type="component" value="Unassembled WGS sequence"/>
</dbReference>
<organism evidence="4 5">
    <name type="scientific">Striga asiatica</name>
    <name type="common">Asiatic witchweed</name>
    <name type="synonym">Buchnera asiatica</name>
    <dbReference type="NCBI Taxonomy" id="4170"/>
    <lineage>
        <taxon>Eukaryota</taxon>
        <taxon>Viridiplantae</taxon>
        <taxon>Streptophyta</taxon>
        <taxon>Embryophyta</taxon>
        <taxon>Tracheophyta</taxon>
        <taxon>Spermatophyta</taxon>
        <taxon>Magnoliopsida</taxon>
        <taxon>eudicotyledons</taxon>
        <taxon>Gunneridae</taxon>
        <taxon>Pentapetalae</taxon>
        <taxon>asterids</taxon>
        <taxon>lamiids</taxon>
        <taxon>Lamiales</taxon>
        <taxon>Orobanchaceae</taxon>
        <taxon>Buchnereae</taxon>
        <taxon>Striga</taxon>
    </lineage>
</organism>
<dbReference type="InterPro" id="IPR018958">
    <property type="entry name" value="Knr4/Smi1-like_dom"/>
</dbReference>
<dbReference type="InterPro" id="IPR036767">
    <property type="entry name" value="ApaG_sf"/>
</dbReference>
<name>A0A5A7P530_STRAF</name>
<comment type="pathway">
    <text evidence="1">Protein modification; protein ubiquitination.</text>
</comment>
<dbReference type="Pfam" id="PF04379">
    <property type="entry name" value="DUF525"/>
    <property type="match status" value="1"/>
</dbReference>
<dbReference type="OrthoDB" id="2305498at2759"/>
<dbReference type="Gene3D" id="2.60.40.1470">
    <property type="entry name" value="ApaG domain"/>
    <property type="match status" value="1"/>
</dbReference>
<keyword evidence="5" id="KW-1185">Reference proteome</keyword>
<evidence type="ECO:0000256" key="1">
    <source>
        <dbReference type="ARBA" id="ARBA00004906"/>
    </source>
</evidence>
<evidence type="ECO:0000313" key="5">
    <source>
        <dbReference type="Proteomes" id="UP000325081"/>
    </source>
</evidence>
<dbReference type="Pfam" id="PF09346">
    <property type="entry name" value="SMI1_KNR4"/>
    <property type="match status" value="1"/>
</dbReference>
<evidence type="ECO:0000256" key="2">
    <source>
        <dbReference type="ARBA" id="ARBA00022786"/>
    </source>
</evidence>
<sequence length="453" mass="50571">MGLESVGGLAMHIILCKLGPLEAASISCLSKRFRVWASEDSLWAQFCSHDLDLSSPLDPNGNTAPSFKGVSVLTSRCTKDAAYQSWREEFTLYPWPLVLRAKRCWGRLKDWLATNFPEVLPTLRPGASEEEIDEFEKSMKVKLPLPTRVLYRLCDGQELPGEHFSGGLPSSLLGIIGGYTLYDHLVNVFLLPLRQVMIDTRSIMPQLGSRYKYVVVAASATYSEKIFLFDCSSGQLFVGTRNLVTEGEMLPCVPEELINCARDAEGDQQQDAMLLWLEEHGRRLENGIIKVRKEGKIRSINLFPELPPLCTSAVTNGVKVRASAAFVPEFSNLQDESEKFLFAYSVRLSLSPDGCIINGLTFNSCQLYWRHWIIRSRDVIVSDINGEAVIGKFPLLRPGEEEFVYESCTPLPAPQGSIEGSFTFVPGRLVDPKGNPFAVEVACFPLQLPDYIF</sequence>
<dbReference type="SUPFAM" id="SSF160631">
    <property type="entry name" value="SMI1/KNR4-like"/>
    <property type="match status" value="1"/>
</dbReference>
<evidence type="ECO:0000259" key="3">
    <source>
        <dbReference type="PROSITE" id="PS51087"/>
    </source>
</evidence>
<protein>
    <submittedName>
        <fullName evidence="4">F-box family protein</fullName>
    </submittedName>
</protein>
<reference evidence="5" key="1">
    <citation type="journal article" date="2019" name="Curr. Biol.">
        <title>Genome Sequence of Striga asiatica Provides Insight into the Evolution of Plant Parasitism.</title>
        <authorList>
            <person name="Yoshida S."/>
            <person name="Kim S."/>
            <person name="Wafula E.K."/>
            <person name="Tanskanen J."/>
            <person name="Kim Y.M."/>
            <person name="Honaas L."/>
            <person name="Yang Z."/>
            <person name="Spallek T."/>
            <person name="Conn C.E."/>
            <person name="Ichihashi Y."/>
            <person name="Cheong K."/>
            <person name="Cui S."/>
            <person name="Der J.P."/>
            <person name="Gundlach H."/>
            <person name="Jiao Y."/>
            <person name="Hori C."/>
            <person name="Ishida J.K."/>
            <person name="Kasahara H."/>
            <person name="Kiba T."/>
            <person name="Kim M.S."/>
            <person name="Koo N."/>
            <person name="Laohavisit A."/>
            <person name="Lee Y.H."/>
            <person name="Lumba S."/>
            <person name="McCourt P."/>
            <person name="Mortimer J.C."/>
            <person name="Mutuku J.M."/>
            <person name="Nomura T."/>
            <person name="Sasaki-Sekimoto Y."/>
            <person name="Seto Y."/>
            <person name="Wang Y."/>
            <person name="Wakatake T."/>
            <person name="Sakakibara H."/>
            <person name="Demura T."/>
            <person name="Yamaguchi S."/>
            <person name="Yoneyama K."/>
            <person name="Manabe R.I."/>
            <person name="Nelson D.C."/>
            <person name="Schulman A.H."/>
            <person name="Timko M.P."/>
            <person name="dePamphilis C.W."/>
            <person name="Choi D."/>
            <person name="Shirasu K."/>
        </authorList>
    </citation>
    <scope>NUCLEOTIDE SEQUENCE [LARGE SCALE GENOMIC DNA]</scope>
    <source>
        <strain evidence="5">cv. UVA1</strain>
    </source>
</reference>
<dbReference type="SUPFAM" id="SSF110069">
    <property type="entry name" value="ApaG-like"/>
    <property type="match status" value="1"/>
</dbReference>
<dbReference type="AlphaFoldDB" id="A0A5A7P530"/>
<keyword evidence="2" id="KW-0833">Ubl conjugation pathway</keyword>